<evidence type="ECO:0000256" key="1">
    <source>
        <dbReference type="ARBA" id="ARBA00022448"/>
    </source>
</evidence>
<feature type="domain" description="ABC transporter" evidence="10">
    <location>
        <begin position="7"/>
        <end position="237"/>
    </location>
</feature>
<dbReference type="RefSeq" id="WP_380060376.1">
    <property type="nucleotide sequence ID" value="NZ_JBHSEI010000001.1"/>
</dbReference>
<evidence type="ECO:0000256" key="9">
    <source>
        <dbReference type="SAM" id="MobiDB-lite"/>
    </source>
</evidence>
<keyword evidence="2" id="KW-1003">Cell membrane</keyword>
<comment type="caution">
    <text evidence="11">The sequence shown here is derived from an EMBL/GenBank/DDBJ whole genome shotgun (WGS) entry which is preliminary data.</text>
</comment>
<dbReference type="InterPro" id="IPR027417">
    <property type="entry name" value="P-loop_NTPase"/>
</dbReference>
<dbReference type="Gene3D" id="3.40.50.300">
    <property type="entry name" value="P-loop containing nucleotide triphosphate hydrolases"/>
    <property type="match status" value="1"/>
</dbReference>
<keyword evidence="1" id="KW-0813">Transport</keyword>
<dbReference type="GO" id="GO:0005524">
    <property type="term" value="F:ATP binding"/>
    <property type="evidence" value="ECO:0007669"/>
    <property type="project" value="UniProtKB-KW"/>
</dbReference>
<reference evidence="12" key="1">
    <citation type="journal article" date="2019" name="Int. J. Syst. Evol. Microbiol.">
        <title>The Global Catalogue of Microorganisms (GCM) 10K type strain sequencing project: providing services to taxonomists for standard genome sequencing and annotation.</title>
        <authorList>
            <consortium name="The Broad Institute Genomics Platform"/>
            <consortium name="The Broad Institute Genome Sequencing Center for Infectious Disease"/>
            <person name="Wu L."/>
            <person name="Ma J."/>
        </authorList>
    </citation>
    <scope>NUCLEOTIDE SEQUENCE [LARGE SCALE GENOMIC DNA]</scope>
    <source>
        <strain evidence="12">CCUG 55995</strain>
    </source>
</reference>
<evidence type="ECO:0000256" key="2">
    <source>
        <dbReference type="ARBA" id="ARBA00022475"/>
    </source>
</evidence>
<dbReference type="PROSITE" id="PS50893">
    <property type="entry name" value="ABC_TRANSPORTER_2"/>
    <property type="match status" value="1"/>
</dbReference>
<keyword evidence="12" id="KW-1185">Reference proteome</keyword>
<evidence type="ECO:0000256" key="3">
    <source>
        <dbReference type="ARBA" id="ARBA00022496"/>
    </source>
</evidence>
<keyword evidence="3" id="KW-0410">Iron transport</keyword>
<evidence type="ECO:0000256" key="6">
    <source>
        <dbReference type="ARBA" id="ARBA00023004"/>
    </source>
</evidence>
<keyword evidence="6" id="KW-0408">Iron</keyword>
<dbReference type="CDD" id="cd03259">
    <property type="entry name" value="ABC_Carb_Solutes_like"/>
    <property type="match status" value="1"/>
</dbReference>
<evidence type="ECO:0000313" key="11">
    <source>
        <dbReference type="EMBL" id="MFC4637353.1"/>
    </source>
</evidence>
<gene>
    <name evidence="11" type="ORF">ACFO0D_03255</name>
</gene>
<name>A0ABV9I676_9DEIO</name>
<dbReference type="EMBL" id="JBHSEI010000001">
    <property type="protein sequence ID" value="MFC4637353.1"/>
    <property type="molecule type" value="Genomic_DNA"/>
</dbReference>
<dbReference type="InterPro" id="IPR003593">
    <property type="entry name" value="AAA+_ATPase"/>
</dbReference>
<sequence>MSLAPALKLQGLSKRFGTVQAAQDISLSVEAGETVALLGPSGCGKSTVLRGVAGLERLDAGRVEVGGREVTTLPPEARHVGLVFQDYALFPHLSVLDNVAYGPRMRGTPRPQAWAQAREALALVELLDLQRRQPAQLSGGQQQRVALARALATGSPLLLLDEPLSNLDEQRRTELRAELRRLFARVGAGVLLVTHDQREALALAGRVVVMRAGRLVQQGPAADVFARPATAWVAAFLGHANVLARPDGAALWIPETAVTLGTGEPCPLTVRQTTGSGETVTAQHPLGPLTLHLSAREVPLIEAGRLRLTVNPAQVMTLPDDRGTGDQGPGNPAPGEPAAEQL</sequence>
<keyword evidence="7" id="KW-0406">Ion transport</keyword>
<dbReference type="InterPro" id="IPR015853">
    <property type="entry name" value="ABC_transpr_FbpC"/>
</dbReference>
<evidence type="ECO:0000256" key="4">
    <source>
        <dbReference type="ARBA" id="ARBA00022741"/>
    </source>
</evidence>
<organism evidence="11 12">
    <name type="scientific">Deinococcus hohokamensis</name>
    <dbReference type="NCBI Taxonomy" id="309883"/>
    <lineage>
        <taxon>Bacteria</taxon>
        <taxon>Thermotogati</taxon>
        <taxon>Deinococcota</taxon>
        <taxon>Deinococci</taxon>
        <taxon>Deinococcales</taxon>
        <taxon>Deinococcaceae</taxon>
        <taxon>Deinococcus</taxon>
    </lineage>
</organism>
<proteinExistence type="predicted"/>
<dbReference type="InterPro" id="IPR050093">
    <property type="entry name" value="ABC_SmlMolc_Importer"/>
</dbReference>
<evidence type="ECO:0000256" key="8">
    <source>
        <dbReference type="ARBA" id="ARBA00023136"/>
    </source>
</evidence>
<protein>
    <submittedName>
        <fullName evidence="11">ABC transporter ATP-binding protein</fullName>
    </submittedName>
</protein>
<accession>A0ABV9I676</accession>
<dbReference type="InterPro" id="IPR003439">
    <property type="entry name" value="ABC_transporter-like_ATP-bd"/>
</dbReference>
<evidence type="ECO:0000256" key="5">
    <source>
        <dbReference type="ARBA" id="ARBA00022840"/>
    </source>
</evidence>
<dbReference type="InterPro" id="IPR017871">
    <property type="entry name" value="ABC_transporter-like_CS"/>
</dbReference>
<dbReference type="Proteomes" id="UP001595952">
    <property type="component" value="Unassembled WGS sequence"/>
</dbReference>
<evidence type="ECO:0000256" key="7">
    <source>
        <dbReference type="ARBA" id="ARBA00023065"/>
    </source>
</evidence>
<dbReference type="SMART" id="SM00382">
    <property type="entry name" value="AAA"/>
    <property type="match status" value="1"/>
</dbReference>
<evidence type="ECO:0000313" key="12">
    <source>
        <dbReference type="Proteomes" id="UP001595952"/>
    </source>
</evidence>
<keyword evidence="5 11" id="KW-0067">ATP-binding</keyword>
<keyword evidence="8" id="KW-0472">Membrane</keyword>
<dbReference type="Pfam" id="PF00005">
    <property type="entry name" value="ABC_tran"/>
    <property type="match status" value="1"/>
</dbReference>
<dbReference type="SUPFAM" id="SSF52540">
    <property type="entry name" value="P-loop containing nucleoside triphosphate hydrolases"/>
    <property type="match status" value="1"/>
</dbReference>
<dbReference type="PROSITE" id="PS00211">
    <property type="entry name" value="ABC_TRANSPORTER_1"/>
    <property type="match status" value="1"/>
</dbReference>
<evidence type="ECO:0000259" key="10">
    <source>
        <dbReference type="PROSITE" id="PS50893"/>
    </source>
</evidence>
<keyword evidence="4" id="KW-0547">Nucleotide-binding</keyword>
<feature type="region of interest" description="Disordered" evidence="9">
    <location>
        <begin position="316"/>
        <end position="342"/>
    </location>
</feature>
<dbReference type="PANTHER" id="PTHR42781">
    <property type="entry name" value="SPERMIDINE/PUTRESCINE IMPORT ATP-BINDING PROTEIN POTA"/>
    <property type="match status" value="1"/>
</dbReference>
<dbReference type="PANTHER" id="PTHR42781:SF4">
    <property type="entry name" value="SPERMIDINE_PUTRESCINE IMPORT ATP-BINDING PROTEIN POTA"/>
    <property type="match status" value="1"/>
</dbReference>